<organism evidence="1 2">
    <name type="scientific">Gordonia phage BirksAndSocks</name>
    <dbReference type="NCBI Taxonomy" id="2047831"/>
    <lineage>
        <taxon>Viruses</taxon>
        <taxon>Duplodnaviria</taxon>
        <taxon>Heunggongvirae</taxon>
        <taxon>Uroviricota</taxon>
        <taxon>Caudoviricetes</taxon>
        <taxon>Montyvirus</taxon>
        <taxon>Montyvirus birksandsocks</taxon>
    </lineage>
</organism>
<keyword evidence="2" id="KW-1185">Reference proteome</keyword>
<gene>
    <name evidence="1" type="ORF">SEA_BIRKSANDSOCKS_110</name>
</gene>
<accession>A0A2H4YE61</accession>
<proteinExistence type="predicted"/>
<name>A0A2H4YE61_9CAUD</name>
<evidence type="ECO:0000313" key="2">
    <source>
        <dbReference type="Proteomes" id="UP000240474"/>
    </source>
</evidence>
<dbReference type="Proteomes" id="UP000240474">
    <property type="component" value="Segment"/>
</dbReference>
<protein>
    <submittedName>
        <fullName evidence="1">Uncharacterized protein</fullName>
    </submittedName>
</protein>
<sequence>MFDTTPRTTPTETCRGVANDCECGCDTPEVGATLRACDIEAGMVIQAISNYRASTGPYATVPPNVHEVDDVTYEFHTVELKRGPVEVITWNVVCGNTTLVLAESDAHTYVRIG</sequence>
<reference evidence="1 2" key="1">
    <citation type="submission" date="2017-10" db="EMBL/GenBank/DDBJ databases">
        <authorList>
            <person name="Koppala N."/>
            <person name="Smith C."/>
            <person name="Hicks E."/>
            <person name="VanDolah M."/>
            <person name="Fryberger R."/>
            <person name="Simpson Z."/>
            <person name="Schmith W."/>
            <person name="Rense A."/>
            <person name="Bortz R.L."/>
            <person name="Warner M.H."/>
            <person name="Garlena R.A."/>
            <person name="Russell D.A."/>
            <person name="Pope W.H."/>
            <person name="Jacobs-Sera D."/>
            <person name="Hendrix R.W."/>
            <person name="Hatfull G.F."/>
        </authorList>
    </citation>
    <scope>NUCLEOTIDE SEQUENCE [LARGE SCALE GENOMIC DNA]</scope>
</reference>
<evidence type="ECO:0000313" key="1">
    <source>
        <dbReference type="EMBL" id="AUE22226.1"/>
    </source>
</evidence>
<dbReference type="EMBL" id="MG099940">
    <property type="protein sequence ID" value="AUE22226.1"/>
    <property type="molecule type" value="Genomic_DNA"/>
</dbReference>